<dbReference type="InterPro" id="IPR027417">
    <property type="entry name" value="P-loop_NTPase"/>
</dbReference>
<dbReference type="Gene3D" id="1.10.8.430">
    <property type="entry name" value="Helical domain of apoptotic protease-activating factors"/>
    <property type="match status" value="1"/>
</dbReference>
<proteinExistence type="inferred from homology"/>
<keyword evidence="6" id="KW-1185">Reference proteome</keyword>
<organism evidence="5 6">
    <name type="scientific">Nepenthes gracilis</name>
    <name type="common">Slender pitcher plant</name>
    <dbReference type="NCBI Taxonomy" id="150966"/>
    <lineage>
        <taxon>Eukaryota</taxon>
        <taxon>Viridiplantae</taxon>
        <taxon>Streptophyta</taxon>
        <taxon>Embryophyta</taxon>
        <taxon>Tracheophyta</taxon>
        <taxon>Spermatophyta</taxon>
        <taxon>Magnoliopsida</taxon>
        <taxon>eudicotyledons</taxon>
        <taxon>Gunneridae</taxon>
        <taxon>Pentapetalae</taxon>
        <taxon>Caryophyllales</taxon>
        <taxon>Nepenthaceae</taxon>
        <taxon>Nepenthes</taxon>
    </lineage>
</organism>
<dbReference type="AlphaFoldDB" id="A0AAD3SRI7"/>
<keyword evidence="2" id="KW-0677">Repeat</keyword>
<sequence>MAVTDLFAGEIVTELLKHLLSVVKKSALCRTTAESLLKHLNQLLPVIEEVKYSGVELPQSRQTQLDRFSEDLRNGLELCKKILASGRWNVYRHLQLARKMEKLEKKISMFMDRMVPGHVLADVHHLRYDVAERFDRVDASARLIEQRLGALKIGMEGGGWLEEEMRRMEELEERHEDGGVNLGVGLKDGMKKVKEMVIGRDDVGVIGICGIGGSGKTTLAREICKDDQVKRYFDNRILFLTVSQSPNVEGLRSSIWEFLYMGANIRVSQQNLQCEWNVGLRTLMVLDDVWSLSVLEQLLFKRMPGCMTLVVSRIKFPTVFNLSYEMQLLKNDEAVALFCYSAFGQKSIPISANATLIKELVNECKGLPLALKVIGASLRGQDQMYWMSAKNRLLRGEPICESHEIDLLERMKFSIAYLPEKVKECFLDLASFPEDKKIPLDVLINMWVEIHDLDEEEAFAILIELSEKHLLSLMKEARAGDLYSSYFEIYVTQHDVLRDLALHLSKDGNINQRKRLLMPRREQGLLKEWERRADQPFNAQVVSLHTGEMREMDWFPMQFPEAEVLILNFCSNKYCLPPFINNMPKLKALILINHSNSHAVLHNLSVFNNMPNLRSLWFERISVPQFPETTIPSVKTRKISLILCKMNSSSDLSMVDFPWIFPHLTELTMDHCIDLAEVPKSICGLLSLKRLSITNCHILRKLPADLGNLGSLEILRLYACHSLLTLPPGIHELVWLKYLDIAQCGTLACLPEGIGKLMRLEKIDMRECSSIRKLPNSVKLLQSLHRVVCDEEISTKWREVQAAIPQLHLQVVEDFCSLDWLTE</sequence>
<protein>
    <recommendedName>
        <fullName evidence="4">RPW8 domain-containing protein</fullName>
    </recommendedName>
</protein>
<dbReference type="InterPro" id="IPR008808">
    <property type="entry name" value="Powdery_mildew-R_dom"/>
</dbReference>
<dbReference type="Gene3D" id="3.40.50.300">
    <property type="entry name" value="P-loop containing nucleotide triphosphate hydrolases"/>
    <property type="match status" value="1"/>
</dbReference>
<evidence type="ECO:0000256" key="2">
    <source>
        <dbReference type="ARBA" id="ARBA00022737"/>
    </source>
</evidence>
<dbReference type="PANTHER" id="PTHR36766">
    <property type="entry name" value="PLANT BROAD-SPECTRUM MILDEW RESISTANCE PROTEIN RPW8"/>
    <property type="match status" value="1"/>
</dbReference>
<name>A0AAD3SRI7_NEPGR</name>
<comment type="caution">
    <text evidence="5">The sequence shown here is derived from an EMBL/GenBank/DDBJ whole genome shotgun (WGS) entry which is preliminary data.</text>
</comment>
<dbReference type="InterPro" id="IPR002182">
    <property type="entry name" value="NB-ARC"/>
</dbReference>
<evidence type="ECO:0000256" key="3">
    <source>
        <dbReference type="ARBA" id="ARBA00022821"/>
    </source>
</evidence>
<reference evidence="5" key="1">
    <citation type="submission" date="2023-05" db="EMBL/GenBank/DDBJ databases">
        <title>Nepenthes gracilis genome sequencing.</title>
        <authorList>
            <person name="Fukushima K."/>
        </authorList>
    </citation>
    <scope>NUCLEOTIDE SEQUENCE</scope>
    <source>
        <strain evidence="5">SING2019-196</strain>
    </source>
</reference>
<dbReference type="InterPro" id="IPR042197">
    <property type="entry name" value="Apaf_helical"/>
</dbReference>
<dbReference type="EMBL" id="BSYO01000016">
    <property type="protein sequence ID" value="GMH16683.1"/>
    <property type="molecule type" value="Genomic_DNA"/>
</dbReference>
<evidence type="ECO:0000313" key="6">
    <source>
        <dbReference type="Proteomes" id="UP001279734"/>
    </source>
</evidence>
<dbReference type="Gene3D" id="1.10.10.10">
    <property type="entry name" value="Winged helix-like DNA-binding domain superfamily/Winged helix DNA-binding domain"/>
    <property type="match status" value="1"/>
</dbReference>
<evidence type="ECO:0000259" key="4">
    <source>
        <dbReference type="PROSITE" id="PS51153"/>
    </source>
</evidence>
<dbReference type="PROSITE" id="PS51153">
    <property type="entry name" value="RPW8"/>
    <property type="match status" value="1"/>
</dbReference>
<dbReference type="Gene3D" id="3.80.10.10">
    <property type="entry name" value="Ribonuclease Inhibitor"/>
    <property type="match status" value="1"/>
</dbReference>
<dbReference type="PRINTS" id="PR00364">
    <property type="entry name" value="DISEASERSIST"/>
</dbReference>
<keyword evidence="3" id="KW-0611">Plant defense</keyword>
<dbReference type="PANTHER" id="PTHR36766:SF30">
    <property type="entry name" value="TIR-NBS TYPE DISEASE RESISTANCE PROTEIN-RELATED"/>
    <property type="match status" value="1"/>
</dbReference>
<dbReference type="SUPFAM" id="SSF52540">
    <property type="entry name" value="P-loop containing nucleoside triphosphate hydrolases"/>
    <property type="match status" value="1"/>
</dbReference>
<dbReference type="Pfam" id="PF05659">
    <property type="entry name" value="RPW8"/>
    <property type="match status" value="1"/>
</dbReference>
<dbReference type="InterPro" id="IPR032675">
    <property type="entry name" value="LRR_dom_sf"/>
</dbReference>
<evidence type="ECO:0000256" key="1">
    <source>
        <dbReference type="ARBA" id="ARBA00008894"/>
    </source>
</evidence>
<dbReference type="Pfam" id="PF00931">
    <property type="entry name" value="NB-ARC"/>
    <property type="match status" value="1"/>
</dbReference>
<dbReference type="GO" id="GO:0043531">
    <property type="term" value="F:ADP binding"/>
    <property type="evidence" value="ECO:0007669"/>
    <property type="project" value="InterPro"/>
</dbReference>
<dbReference type="Proteomes" id="UP001279734">
    <property type="component" value="Unassembled WGS sequence"/>
</dbReference>
<dbReference type="SUPFAM" id="SSF52058">
    <property type="entry name" value="L domain-like"/>
    <property type="match status" value="1"/>
</dbReference>
<feature type="domain" description="RPW8" evidence="4">
    <location>
        <begin position="1"/>
        <end position="149"/>
    </location>
</feature>
<comment type="similarity">
    <text evidence="1">Belongs to the disease resistance NB-LRR family.</text>
</comment>
<accession>A0AAD3SRI7</accession>
<dbReference type="InterPro" id="IPR036388">
    <property type="entry name" value="WH-like_DNA-bd_sf"/>
</dbReference>
<evidence type="ECO:0000313" key="5">
    <source>
        <dbReference type="EMBL" id="GMH16683.1"/>
    </source>
</evidence>
<gene>
    <name evidence="5" type="ORF">Nepgr_018524</name>
</gene>
<dbReference type="GO" id="GO:0006952">
    <property type="term" value="P:defense response"/>
    <property type="evidence" value="ECO:0007669"/>
    <property type="project" value="UniProtKB-KW"/>
</dbReference>